<protein>
    <submittedName>
        <fullName evidence="22">Penicillin-binding protein</fullName>
    </submittedName>
</protein>
<dbReference type="Pfam" id="PF00905">
    <property type="entry name" value="Transpeptidase"/>
    <property type="match status" value="1"/>
</dbReference>
<comment type="catalytic activity">
    <reaction evidence="17">
        <text>Preferential cleavage: (Ac)2-L-Lys-D-Ala-|-D-Ala. Also transpeptidation of peptidyl-alanyl moieties that are N-acyl substituents of D-alanine.</text>
        <dbReference type="EC" id="3.4.16.4"/>
    </reaction>
</comment>
<evidence type="ECO:0000256" key="1">
    <source>
        <dbReference type="ARBA" id="ARBA00004370"/>
    </source>
</evidence>
<keyword evidence="16" id="KW-0961">Cell wall biogenesis/degradation</keyword>
<evidence type="ECO:0000256" key="17">
    <source>
        <dbReference type="ARBA" id="ARBA00034000"/>
    </source>
</evidence>
<evidence type="ECO:0000256" key="9">
    <source>
        <dbReference type="ARBA" id="ARBA00022692"/>
    </source>
</evidence>
<dbReference type="Proteomes" id="UP000182264">
    <property type="component" value="Chromosome"/>
</dbReference>
<dbReference type="PANTHER" id="PTHR32282:SF27">
    <property type="entry name" value="PENICILLIN-BINDING PROTEIN 1A"/>
    <property type="match status" value="1"/>
</dbReference>
<keyword evidence="13" id="KW-1133">Transmembrane helix</keyword>
<keyword evidence="7" id="KW-0328">Glycosyltransferase</keyword>
<dbReference type="GO" id="GO:0008360">
    <property type="term" value="P:regulation of cell shape"/>
    <property type="evidence" value="ECO:0007669"/>
    <property type="project" value="UniProtKB-KW"/>
</dbReference>
<evidence type="ECO:0000256" key="8">
    <source>
        <dbReference type="ARBA" id="ARBA00022679"/>
    </source>
</evidence>
<feature type="compositionally biased region" description="Low complexity" evidence="19">
    <location>
        <begin position="645"/>
        <end position="655"/>
    </location>
</feature>
<keyword evidence="11" id="KW-0133">Cell shape</keyword>
<keyword evidence="9" id="KW-0812">Transmembrane</keyword>
<reference evidence="22 23" key="1">
    <citation type="journal article" date="2017" name="Genome Announc.">
        <title>Complete Genome Sequences of Two Acetylene-Fermenting Pelobacter acetylenicus Strains.</title>
        <authorList>
            <person name="Sutton J.M."/>
            <person name="Baesman S.M."/>
            <person name="Fierst J.L."/>
            <person name="Poret-Peterson A.T."/>
            <person name="Oremland R.S."/>
            <person name="Dunlap D.S."/>
            <person name="Akob D.M."/>
        </authorList>
    </citation>
    <scope>NUCLEOTIDE SEQUENCE [LARGE SCALE GENOMIC DNA]</scope>
    <source>
        <strain evidence="22 23">DSM 3247</strain>
    </source>
</reference>
<evidence type="ECO:0000256" key="5">
    <source>
        <dbReference type="ARBA" id="ARBA00022645"/>
    </source>
</evidence>
<dbReference type="Gene3D" id="3.40.710.10">
    <property type="entry name" value="DD-peptidase/beta-lactamase superfamily"/>
    <property type="match status" value="1"/>
</dbReference>
<feature type="compositionally biased region" description="Pro residues" evidence="19">
    <location>
        <begin position="689"/>
        <end position="700"/>
    </location>
</feature>
<organism evidence="22 23">
    <name type="scientific">Syntrophotalea acetylenica</name>
    <name type="common">Pelobacter acetylenicus</name>
    <dbReference type="NCBI Taxonomy" id="29542"/>
    <lineage>
        <taxon>Bacteria</taxon>
        <taxon>Pseudomonadati</taxon>
        <taxon>Thermodesulfobacteriota</taxon>
        <taxon>Desulfuromonadia</taxon>
        <taxon>Desulfuromonadales</taxon>
        <taxon>Syntrophotaleaceae</taxon>
        <taxon>Syntrophotalea</taxon>
    </lineage>
</organism>
<comment type="catalytic activity">
    <reaction evidence="18">
        <text>[GlcNAc-(1-&gt;4)-Mur2Ac(oyl-L-Ala-gamma-D-Glu-L-Lys-D-Ala-D-Ala)](n)-di-trans,octa-cis-undecaprenyl diphosphate + beta-D-GlcNAc-(1-&gt;4)-Mur2Ac(oyl-L-Ala-gamma-D-Glu-L-Lys-D-Ala-D-Ala)-di-trans,octa-cis-undecaprenyl diphosphate = [GlcNAc-(1-&gt;4)-Mur2Ac(oyl-L-Ala-gamma-D-Glu-L-Lys-D-Ala-D-Ala)](n+1)-di-trans,octa-cis-undecaprenyl diphosphate + di-trans,octa-cis-undecaprenyl diphosphate + H(+)</text>
        <dbReference type="Rhea" id="RHEA:23708"/>
        <dbReference type="Rhea" id="RHEA-COMP:9602"/>
        <dbReference type="Rhea" id="RHEA-COMP:9603"/>
        <dbReference type="ChEBI" id="CHEBI:15378"/>
        <dbReference type="ChEBI" id="CHEBI:58405"/>
        <dbReference type="ChEBI" id="CHEBI:60033"/>
        <dbReference type="ChEBI" id="CHEBI:78435"/>
        <dbReference type="EC" id="2.4.99.28"/>
    </reaction>
</comment>
<dbReference type="GO" id="GO:0009002">
    <property type="term" value="F:serine-type D-Ala-D-Ala carboxypeptidase activity"/>
    <property type="evidence" value="ECO:0007669"/>
    <property type="project" value="UniProtKB-EC"/>
</dbReference>
<dbReference type="GO" id="GO:0016020">
    <property type="term" value="C:membrane"/>
    <property type="evidence" value="ECO:0007669"/>
    <property type="project" value="UniProtKB-SubCell"/>
</dbReference>
<dbReference type="GO" id="GO:0008955">
    <property type="term" value="F:peptidoglycan glycosyltransferase activity"/>
    <property type="evidence" value="ECO:0007669"/>
    <property type="project" value="UniProtKB-EC"/>
</dbReference>
<sequence length="700" mass="77102">MAPFIGTLMKKPVLRFCLTTCLVLGTVLPVLARETIATRPILPADYSSIRIFDREGRFVARIPAERRYWVPINRIPQFLQNAAVAIEDARFFEHGGIDLKGITRALVKDVMQGEMAEGGSTITQQLIKNKHLSGEKTIDRKLREARLAMEYERKYTKKQILEMYFNEIYYGNGAWGIAQAALLYYDKRPDQLTDDECALLAGVSKAPNRYNPRGNTTKVKARRNLVLSRMAELGMITQKRKQALAARPVTSVKSGQSSYYLAHLRNKLVQQYGEKVFERGGLQVIAAMDLLLQKSAEQTLSEQVRTISPDLQGALLCLDPGTGDILAAAGGVDFKQSAYNRALFAKRQPGSAIKPLIYAAALEKSHTAAELWNDDPVSYRRSDDKIWQPQNYGHERQGQVSLREALAHSNNIIAVKLLEAISAPYFADFAGNLGISLRSRNDLSMALGTGEVTLNELVAAYAPLANGGLKVQPRTIIKIYDRRSKTWTRTPAPRTPVMSGATAFITTQMLRDVLTHGTAKNLKKFAEHYPAAGKTGTTSDYRDAWFIGYTPKLVTGVWVGYDKPRPGGRGFTGGAVSAPIWERFMRSALARHPAASFKQPESVISLAIDPTTGMPATTACPVTRNEFFSIGSEPREYCTAHAGDPLQELPPSLELPDIESLLIQGDAQNSVGEPPETVGDEVPDEDTDPQPPTDNPAPSP</sequence>
<feature type="domain" description="Glycosyl transferase family 51" evidence="21">
    <location>
        <begin position="56"/>
        <end position="230"/>
    </location>
</feature>
<comment type="similarity">
    <text evidence="3">In the C-terminal section; belongs to the transpeptidase family.</text>
</comment>
<keyword evidence="6" id="KW-0645">Protease</keyword>
<dbReference type="EMBL" id="CP015518">
    <property type="protein sequence ID" value="APG24318.1"/>
    <property type="molecule type" value="Genomic_DNA"/>
</dbReference>
<evidence type="ECO:0000256" key="16">
    <source>
        <dbReference type="ARBA" id="ARBA00023316"/>
    </source>
</evidence>
<keyword evidence="12" id="KW-0573">Peptidoglycan synthesis</keyword>
<proteinExistence type="inferred from homology"/>
<comment type="pathway">
    <text evidence="2">Cell wall biogenesis; peptidoglycan biosynthesis.</text>
</comment>
<evidence type="ECO:0000256" key="2">
    <source>
        <dbReference type="ARBA" id="ARBA00004752"/>
    </source>
</evidence>
<dbReference type="FunFam" id="1.10.3810.10:FF:000001">
    <property type="entry name" value="Penicillin-binding protein 1A"/>
    <property type="match status" value="1"/>
</dbReference>
<accession>A0A1L3GF55</accession>
<dbReference type="AlphaFoldDB" id="A0A1L3GF55"/>
<evidence type="ECO:0000256" key="19">
    <source>
        <dbReference type="SAM" id="MobiDB-lite"/>
    </source>
</evidence>
<dbReference type="InterPro" id="IPR001460">
    <property type="entry name" value="PCN-bd_Tpept"/>
</dbReference>
<evidence type="ECO:0000259" key="20">
    <source>
        <dbReference type="Pfam" id="PF00905"/>
    </source>
</evidence>
<dbReference type="InterPro" id="IPR023346">
    <property type="entry name" value="Lysozyme-like_dom_sf"/>
</dbReference>
<evidence type="ECO:0000256" key="11">
    <source>
        <dbReference type="ARBA" id="ARBA00022960"/>
    </source>
</evidence>
<dbReference type="PANTHER" id="PTHR32282">
    <property type="entry name" value="BINDING PROTEIN TRANSPEPTIDASE, PUTATIVE-RELATED"/>
    <property type="match status" value="1"/>
</dbReference>
<dbReference type="GO" id="GO:0071555">
    <property type="term" value="P:cell wall organization"/>
    <property type="evidence" value="ECO:0007669"/>
    <property type="project" value="UniProtKB-KW"/>
</dbReference>
<evidence type="ECO:0000256" key="15">
    <source>
        <dbReference type="ARBA" id="ARBA00023268"/>
    </source>
</evidence>
<evidence type="ECO:0000313" key="23">
    <source>
        <dbReference type="Proteomes" id="UP000182264"/>
    </source>
</evidence>
<comment type="subcellular location">
    <subcellularLocation>
        <location evidence="1">Membrane</location>
    </subcellularLocation>
</comment>
<keyword evidence="23" id="KW-1185">Reference proteome</keyword>
<evidence type="ECO:0000256" key="7">
    <source>
        <dbReference type="ARBA" id="ARBA00022676"/>
    </source>
</evidence>
<dbReference type="InterPro" id="IPR012338">
    <property type="entry name" value="Beta-lactam/transpept-like"/>
</dbReference>
<feature type="compositionally biased region" description="Acidic residues" evidence="19">
    <location>
        <begin position="678"/>
        <end position="688"/>
    </location>
</feature>
<evidence type="ECO:0000256" key="3">
    <source>
        <dbReference type="ARBA" id="ARBA00007090"/>
    </source>
</evidence>
<dbReference type="InterPro" id="IPR050396">
    <property type="entry name" value="Glycosyltr_51/Transpeptidase"/>
</dbReference>
<evidence type="ECO:0000256" key="18">
    <source>
        <dbReference type="ARBA" id="ARBA00049902"/>
    </source>
</evidence>
<dbReference type="SUPFAM" id="SSF53955">
    <property type="entry name" value="Lysozyme-like"/>
    <property type="match status" value="1"/>
</dbReference>
<dbReference type="NCBIfam" id="TIGR02074">
    <property type="entry name" value="PBP_1a_fam"/>
    <property type="match status" value="1"/>
</dbReference>
<keyword evidence="10" id="KW-0378">Hydrolase</keyword>
<dbReference type="UniPathway" id="UPA00219"/>
<keyword evidence="14" id="KW-0472">Membrane</keyword>
<dbReference type="SUPFAM" id="SSF56601">
    <property type="entry name" value="beta-lactamase/transpeptidase-like"/>
    <property type="match status" value="1"/>
</dbReference>
<dbReference type="InterPro" id="IPR036950">
    <property type="entry name" value="PBP_transglycosylase"/>
</dbReference>
<dbReference type="InterPro" id="IPR001264">
    <property type="entry name" value="Glyco_trans_51"/>
</dbReference>
<keyword evidence="8" id="KW-0808">Transferase</keyword>
<keyword evidence="15" id="KW-0511">Multifunctional enzyme</keyword>
<dbReference type="GO" id="GO:0006508">
    <property type="term" value="P:proteolysis"/>
    <property type="evidence" value="ECO:0007669"/>
    <property type="project" value="UniProtKB-KW"/>
</dbReference>
<evidence type="ECO:0000313" key="22">
    <source>
        <dbReference type="EMBL" id="APG24318.1"/>
    </source>
</evidence>
<evidence type="ECO:0000256" key="14">
    <source>
        <dbReference type="ARBA" id="ARBA00023136"/>
    </source>
</evidence>
<evidence type="ECO:0000256" key="12">
    <source>
        <dbReference type="ARBA" id="ARBA00022984"/>
    </source>
</evidence>
<evidence type="ECO:0000259" key="21">
    <source>
        <dbReference type="Pfam" id="PF00912"/>
    </source>
</evidence>
<dbReference type="GO" id="GO:0009252">
    <property type="term" value="P:peptidoglycan biosynthetic process"/>
    <property type="evidence" value="ECO:0007669"/>
    <property type="project" value="UniProtKB-UniPathway"/>
</dbReference>
<feature type="region of interest" description="Disordered" evidence="19">
    <location>
        <begin position="642"/>
        <end position="700"/>
    </location>
</feature>
<comment type="similarity">
    <text evidence="4">In the N-terminal section; belongs to the glycosyltransferase 51 family.</text>
</comment>
<evidence type="ECO:0000256" key="13">
    <source>
        <dbReference type="ARBA" id="ARBA00022989"/>
    </source>
</evidence>
<dbReference type="Gene3D" id="1.10.3810.10">
    <property type="entry name" value="Biosynthetic peptidoglycan transglycosylase-like"/>
    <property type="match status" value="1"/>
</dbReference>
<evidence type="ECO:0000256" key="6">
    <source>
        <dbReference type="ARBA" id="ARBA00022670"/>
    </source>
</evidence>
<gene>
    <name evidence="22" type="ORF">A7E75_04175</name>
</gene>
<evidence type="ECO:0000256" key="4">
    <source>
        <dbReference type="ARBA" id="ARBA00007739"/>
    </source>
</evidence>
<dbReference type="GO" id="GO:0030288">
    <property type="term" value="C:outer membrane-bounded periplasmic space"/>
    <property type="evidence" value="ECO:0007669"/>
    <property type="project" value="TreeGrafter"/>
</dbReference>
<feature type="domain" description="Penicillin-binding protein transpeptidase" evidence="20">
    <location>
        <begin position="314"/>
        <end position="585"/>
    </location>
</feature>
<dbReference type="GO" id="GO:0008658">
    <property type="term" value="F:penicillin binding"/>
    <property type="evidence" value="ECO:0007669"/>
    <property type="project" value="InterPro"/>
</dbReference>
<name>A0A1L3GF55_SYNAC</name>
<evidence type="ECO:0000256" key="10">
    <source>
        <dbReference type="ARBA" id="ARBA00022801"/>
    </source>
</evidence>
<keyword evidence="5" id="KW-0121">Carboxypeptidase</keyword>
<dbReference type="Pfam" id="PF00912">
    <property type="entry name" value="Transgly"/>
    <property type="match status" value="1"/>
</dbReference>